<feature type="region of interest" description="Disordered" evidence="2">
    <location>
        <begin position="569"/>
        <end position="765"/>
    </location>
</feature>
<dbReference type="Pfam" id="PF00817">
    <property type="entry name" value="IMS"/>
    <property type="match status" value="1"/>
</dbReference>
<evidence type="ECO:0000313" key="4">
    <source>
        <dbReference type="EMBL" id="CAL5228731.1"/>
    </source>
</evidence>
<dbReference type="Proteomes" id="UP001497392">
    <property type="component" value="Unassembled WGS sequence"/>
</dbReference>
<dbReference type="InterPro" id="IPR017961">
    <property type="entry name" value="DNA_pol_Y-fam_little_finger"/>
</dbReference>
<feature type="region of interest" description="Disordered" evidence="2">
    <location>
        <begin position="404"/>
        <end position="425"/>
    </location>
</feature>
<evidence type="ECO:0000313" key="5">
    <source>
        <dbReference type="Proteomes" id="UP001497392"/>
    </source>
</evidence>
<dbReference type="Pfam" id="PF21704">
    <property type="entry name" value="POLH-Rev1_HhH"/>
    <property type="match status" value="1"/>
</dbReference>
<feature type="compositionally biased region" description="Basic and acidic residues" evidence="2">
    <location>
        <begin position="716"/>
        <end position="728"/>
    </location>
</feature>
<protein>
    <recommendedName>
        <fullName evidence="1">DNA polymerase eta</fullName>
    </recommendedName>
</protein>
<dbReference type="PANTHER" id="PTHR45873">
    <property type="entry name" value="DNA POLYMERASE ETA"/>
    <property type="match status" value="1"/>
</dbReference>
<proteinExistence type="predicted"/>
<feature type="region of interest" description="Disordered" evidence="2">
    <location>
        <begin position="479"/>
        <end position="511"/>
    </location>
</feature>
<feature type="compositionally biased region" description="Low complexity" evidence="2">
    <location>
        <begin position="695"/>
        <end position="710"/>
    </location>
</feature>
<dbReference type="InterPro" id="IPR036775">
    <property type="entry name" value="DNA_pol_Y-fam_lit_finger_sf"/>
</dbReference>
<gene>
    <name evidence="4" type="primary">g11916</name>
    <name evidence="4" type="ORF">VP750_LOCUS10637</name>
</gene>
<feature type="region of interest" description="Disordered" evidence="2">
    <location>
        <begin position="786"/>
        <end position="820"/>
    </location>
</feature>
<evidence type="ECO:0000256" key="1">
    <source>
        <dbReference type="ARBA" id="ARBA00044975"/>
    </source>
</evidence>
<dbReference type="InterPro" id="IPR001126">
    <property type="entry name" value="UmuC"/>
</dbReference>
<dbReference type="Gene3D" id="1.10.150.20">
    <property type="entry name" value="5' to 3' exonuclease, C-terminal subdomain"/>
    <property type="match status" value="1"/>
</dbReference>
<accession>A0ABP1GD75</accession>
<name>A0ABP1GD75_9CHLO</name>
<dbReference type="PANTHER" id="PTHR45873:SF5">
    <property type="entry name" value="UMUC DOMAIN-CONTAINING PROTEIN"/>
    <property type="match status" value="1"/>
</dbReference>
<dbReference type="EMBL" id="CAXHTA020000019">
    <property type="protein sequence ID" value="CAL5228731.1"/>
    <property type="molecule type" value="Genomic_DNA"/>
</dbReference>
<reference evidence="4 5" key="1">
    <citation type="submission" date="2024-06" db="EMBL/GenBank/DDBJ databases">
        <authorList>
            <person name="Kraege A."/>
            <person name="Thomma B."/>
        </authorList>
    </citation>
    <scope>NUCLEOTIDE SEQUENCE [LARGE SCALE GENOMIC DNA]</scope>
</reference>
<sequence length="898" mass="95735">MQVSRGGQALHASHRTIIHLDLDCFYAQVEQKRLGIPAEVPCAVQQWEGLIAINYAARAQGITRHMRVHEAKARCPELVCVHVQTIGGDEEDTKDRTKQKACLERYRKACIEILGVLNKAAPQATIEKASIDEVYIDVTAMVDKELQERAAADNCRGLNEQEGGAHDAGGSPIDAFAWGSIVLGKQLDISSEFDRRLSIGASIACRLRGAIRKQLGFTSSAGIAANKLLAKISSALNKPNQQTIVPPRAVDGLMKDLPLKKLRNFGGKLGAELGEMNCTMAGEVAALPHKALVARFGEERATFIARAVRGYSDEPVQVKELAKSMLAAKSFNTTSKSGELDKWMQILAEELADRLAEDSELHARRPRTLTLYYRQAPCLRDSQTSQKAEVCQKPDADADTAWDIIAGGSQGDRSKASSAPRPGREGYTTALLQEAGCMLLRKCYDIYPCTRLALQASDFVPTPLAEDQGAITRFFNGNQPQKAEGKEEAGQSDSPKVENGEGTQASKAPHQRSITALFKKAAAATAKPSSSKAAAESSSVQGKSAACPAAEAQQGSAELQGKPQALEHGAVNDRSSSAYDAQAKPAASPADPPGSRRGTSAHANTPAQASTEGARQRPCSGSQSLDSPTQLQSQPHADDVRQQAKVHRIIERASPQKASGTAALRQDADVAGQQPFSSAGLHSGVPQQCGHNDKASIPAAASAAVREAQSGSSKAIEQKRSSQPKDEPAGVSGAQAAIETATPDGNKASMPCSHSADPLAGQQHVKGLDEDAQMSTGLHIAEAEEAVAAREAEETRQDSVGQLRQENHPENQEGQQAGHMCAGQADEALPDVDVAEQRRIMRDIWLRQNISRGSPRNADKGHAGNVKRKLKQEGEPGLGNDSGPKQLRINAMFKAPAR</sequence>
<organism evidence="4 5">
    <name type="scientific">Coccomyxa viridis</name>
    <dbReference type="NCBI Taxonomy" id="1274662"/>
    <lineage>
        <taxon>Eukaryota</taxon>
        <taxon>Viridiplantae</taxon>
        <taxon>Chlorophyta</taxon>
        <taxon>core chlorophytes</taxon>
        <taxon>Trebouxiophyceae</taxon>
        <taxon>Trebouxiophyceae incertae sedis</taxon>
        <taxon>Coccomyxaceae</taxon>
        <taxon>Coccomyxa</taxon>
    </lineage>
</organism>
<comment type="caution">
    <text evidence="4">The sequence shown here is derived from an EMBL/GenBank/DDBJ whole genome shotgun (WGS) entry which is preliminary data.</text>
</comment>
<evidence type="ECO:0000259" key="3">
    <source>
        <dbReference type="PROSITE" id="PS50173"/>
    </source>
</evidence>
<feature type="compositionally biased region" description="Basic and acidic residues" evidence="2">
    <location>
        <begin position="787"/>
        <end position="797"/>
    </location>
</feature>
<dbReference type="InterPro" id="IPR043128">
    <property type="entry name" value="Rev_trsase/Diguanyl_cyclase"/>
</dbReference>
<dbReference type="Gene3D" id="3.30.70.270">
    <property type="match status" value="1"/>
</dbReference>
<feature type="compositionally biased region" description="Basic and acidic residues" evidence="2">
    <location>
        <begin position="483"/>
        <end position="499"/>
    </location>
</feature>
<evidence type="ECO:0000256" key="2">
    <source>
        <dbReference type="SAM" id="MobiDB-lite"/>
    </source>
</evidence>
<dbReference type="SUPFAM" id="SSF56672">
    <property type="entry name" value="DNA/RNA polymerases"/>
    <property type="match status" value="1"/>
</dbReference>
<dbReference type="PROSITE" id="PS50173">
    <property type="entry name" value="UMUC"/>
    <property type="match status" value="1"/>
</dbReference>
<feature type="region of interest" description="Disordered" evidence="2">
    <location>
        <begin position="849"/>
        <end position="898"/>
    </location>
</feature>
<feature type="domain" description="UmuC" evidence="3">
    <location>
        <begin position="17"/>
        <end position="266"/>
    </location>
</feature>
<dbReference type="InterPro" id="IPR052230">
    <property type="entry name" value="DNA_polymerase_eta"/>
</dbReference>
<dbReference type="Gene3D" id="3.40.1170.60">
    <property type="match status" value="1"/>
</dbReference>
<dbReference type="InterPro" id="IPR043502">
    <property type="entry name" value="DNA/RNA_pol_sf"/>
</dbReference>
<feature type="compositionally biased region" description="Polar residues" evidence="2">
    <location>
        <begin position="597"/>
        <end position="635"/>
    </location>
</feature>
<keyword evidence="5" id="KW-1185">Reference proteome</keyword>
<dbReference type="SUPFAM" id="SSF100879">
    <property type="entry name" value="Lesion bypass DNA polymerase (Y-family), little finger domain"/>
    <property type="match status" value="1"/>
</dbReference>
<dbReference type="Pfam" id="PF11799">
    <property type="entry name" value="IMS_C"/>
    <property type="match status" value="1"/>
</dbReference>
<dbReference type="Gene3D" id="3.30.1490.100">
    <property type="entry name" value="DNA polymerase, Y-family, little finger domain"/>
    <property type="match status" value="1"/>
</dbReference>